<feature type="compositionally biased region" description="Polar residues" evidence="7">
    <location>
        <begin position="325"/>
        <end position="345"/>
    </location>
</feature>
<dbReference type="GO" id="GO:0008270">
    <property type="term" value="F:zinc ion binding"/>
    <property type="evidence" value="ECO:0007669"/>
    <property type="project" value="UniProtKB-KW"/>
</dbReference>
<gene>
    <name evidence="11" type="ORF">O6P43_004855</name>
</gene>
<dbReference type="GO" id="GO:0009723">
    <property type="term" value="P:response to ethylene"/>
    <property type="evidence" value="ECO:0007669"/>
    <property type="project" value="TreeGrafter"/>
</dbReference>
<evidence type="ECO:0000259" key="10">
    <source>
        <dbReference type="PROSITE" id="PS51294"/>
    </source>
</evidence>
<dbReference type="FunFam" id="1.10.10.60:FF:000009">
    <property type="entry name" value="transcription factor MYB1R1"/>
    <property type="match status" value="1"/>
</dbReference>
<keyword evidence="2" id="KW-0805">Transcription regulation</keyword>
<feature type="domain" description="CCHC-type" evidence="9">
    <location>
        <begin position="7"/>
        <end position="22"/>
    </location>
</feature>
<keyword evidence="5" id="KW-0539">Nucleus</keyword>
<keyword evidence="12" id="KW-1185">Reference proteome</keyword>
<dbReference type="PANTHER" id="PTHR44191:SF4">
    <property type="entry name" value="OS01G0187900 PROTEIN"/>
    <property type="match status" value="1"/>
</dbReference>
<dbReference type="PROSITE" id="PS50158">
    <property type="entry name" value="ZF_CCHC"/>
    <property type="match status" value="1"/>
</dbReference>
<dbReference type="InterPro" id="IPR017930">
    <property type="entry name" value="Myb_dom"/>
</dbReference>
<feature type="domain" description="Myb-like" evidence="8">
    <location>
        <begin position="96"/>
        <end position="148"/>
    </location>
</feature>
<dbReference type="Gene3D" id="1.10.10.60">
    <property type="entry name" value="Homeodomain-like"/>
    <property type="match status" value="1"/>
</dbReference>
<reference evidence="11" key="1">
    <citation type="journal article" date="2023" name="Science">
        <title>Elucidation of the pathway for biosynthesis of saponin adjuvants from the soapbark tree.</title>
        <authorList>
            <person name="Reed J."/>
            <person name="Orme A."/>
            <person name="El-Demerdash A."/>
            <person name="Owen C."/>
            <person name="Martin L.B.B."/>
            <person name="Misra R.C."/>
            <person name="Kikuchi S."/>
            <person name="Rejzek M."/>
            <person name="Martin A.C."/>
            <person name="Harkess A."/>
            <person name="Leebens-Mack J."/>
            <person name="Louveau T."/>
            <person name="Stephenson M.J."/>
            <person name="Osbourn A."/>
        </authorList>
    </citation>
    <scope>NUCLEOTIDE SEQUENCE</scope>
    <source>
        <strain evidence="11">S10</strain>
    </source>
</reference>
<feature type="region of interest" description="Disordered" evidence="7">
    <location>
        <begin position="291"/>
        <end position="345"/>
    </location>
</feature>
<dbReference type="GO" id="GO:0005634">
    <property type="term" value="C:nucleus"/>
    <property type="evidence" value="ECO:0007669"/>
    <property type="project" value="UniProtKB-SubCell"/>
</dbReference>
<dbReference type="InterPro" id="IPR001005">
    <property type="entry name" value="SANT/Myb"/>
</dbReference>
<dbReference type="InterPro" id="IPR006447">
    <property type="entry name" value="Myb_dom_plants"/>
</dbReference>
<keyword evidence="6" id="KW-0479">Metal-binding</keyword>
<feature type="compositionally biased region" description="Polar residues" evidence="7">
    <location>
        <begin position="179"/>
        <end position="206"/>
    </location>
</feature>
<organism evidence="11 12">
    <name type="scientific">Quillaja saponaria</name>
    <name type="common">Soap bark tree</name>
    <dbReference type="NCBI Taxonomy" id="32244"/>
    <lineage>
        <taxon>Eukaryota</taxon>
        <taxon>Viridiplantae</taxon>
        <taxon>Streptophyta</taxon>
        <taxon>Embryophyta</taxon>
        <taxon>Tracheophyta</taxon>
        <taxon>Spermatophyta</taxon>
        <taxon>Magnoliopsida</taxon>
        <taxon>eudicotyledons</taxon>
        <taxon>Gunneridae</taxon>
        <taxon>Pentapetalae</taxon>
        <taxon>rosids</taxon>
        <taxon>fabids</taxon>
        <taxon>Fabales</taxon>
        <taxon>Quillajaceae</taxon>
        <taxon>Quillaja</taxon>
    </lineage>
</organism>
<dbReference type="PANTHER" id="PTHR44191">
    <property type="entry name" value="TRANSCRIPTION FACTOR KUA1"/>
    <property type="match status" value="1"/>
</dbReference>
<accession>A0AAD7Q502</accession>
<feature type="region of interest" description="Disordered" evidence="7">
    <location>
        <begin position="48"/>
        <end position="67"/>
    </location>
</feature>
<dbReference type="InterPro" id="IPR001878">
    <property type="entry name" value="Znf_CCHC"/>
</dbReference>
<dbReference type="PROSITE" id="PS50090">
    <property type="entry name" value="MYB_LIKE"/>
    <property type="match status" value="1"/>
</dbReference>
<sequence length="345" mass="38123">MVKECLRRCSHCGNKGHNSRTCCDGNDNGEGCLMLFGVNLLENKTVNHESMKKSSSMGNLRSSDHENNNESIEKAGVDAGYLSDGFIHNQRRRAAHDRRKGRPWTEEEHRIFLAGLKKLGKGDWRGIAKKFVTTRTPTQVASHAQKYFQRQAANYDIRKRRPSLFDMPLKEDDVATLESPASHSNKSFDNSSEASSSQVMELTSATEKLPQAGNPNQVGNRFPHLCLDSPHAVPIVGATGVTNYWGMQYMVGAPLPANMSFRPSNFSRPAPLNMSTMQGSFPIPVITHPSGIPPPRLFIPQSPSQARHGTPSTETQDDLDLKIGQPQSRQKTNLSSQKSEAISVN</sequence>
<dbReference type="AlphaFoldDB" id="A0AAD7Q502"/>
<feature type="compositionally biased region" description="Polar residues" evidence="7">
    <location>
        <begin position="301"/>
        <end position="314"/>
    </location>
</feature>
<dbReference type="SMART" id="SM00717">
    <property type="entry name" value="SANT"/>
    <property type="match status" value="1"/>
</dbReference>
<dbReference type="PROSITE" id="PS51294">
    <property type="entry name" value="HTH_MYB"/>
    <property type="match status" value="1"/>
</dbReference>
<dbReference type="SUPFAM" id="SSF46689">
    <property type="entry name" value="Homeodomain-like"/>
    <property type="match status" value="1"/>
</dbReference>
<evidence type="ECO:0000313" key="11">
    <source>
        <dbReference type="EMBL" id="KAJ7974849.1"/>
    </source>
</evidence>
<evidence type="ECO:0000256" key="4">
    <source>
        <dbReference type="ARBA" id="ARBA00023163"/>
    </source>
</evidence>
<dbReference type="NCBIfam" id="TIGR01557">
    <property type="entry name" value="myb_SHAQKYF"/>
    <property type="match status" value="1"/>
</dbReference>
<comment type="caution">
    <text evidence="11">The sequence shown here is derived from an EMBL/GenBank/DDBJ whole genome shotgun (WGS) entry which is preliminary data.</text>
</comment>
<dbReference type="KEGG" id="qsa:O6P43_004855"/>
<evidence type="ECO:0000256" key="6">
    <source>
        <dbReference type="PROSITE-ProRule" id="PRU00047"/>
    </source>
</evidence>
<feature type="domain" description="HTH myb-type" evidence="10">
    <location>
        <begin position="96"/>
        <end position="152"/>
    </location>
</feature>
<keyword evidence="4" id="KW-0804">Transcription</keyword>
<feature type="region of interest" description="Disordered" evidence="7">
    <location>
        <begin position="175"/>
        <end position="216"/>
    </location>
</feature>
<dbReference type="GO" id="GO:0006355">
    <property type="term" value="P:regulation of DNA-templated transcription"/>
    <property type="evidence" value="ECO:0007669"/>
    <property type="project" value="UniProtKB-ARBA"/>
</dbReference>
<dbReference type="Proteomes" id="UP001163823">
    <property type="component" value="Chromosome 3"/>
</dbReference>
<evidence type="ECO:0000256" key="1">
    <source>
        <dbReference type="ARBA" id="ARBA00004123"/>
    </source>
</evidence>
<evidence type="ECO:0000256" key="3">
    <source>
        <dbReference type="ARBA" id="ARBA00023125"/>
    </source>
</evidence>
<proteinExistence type="predicted"/>
<evidence type="ECO:0000256" key="5">
    <source>
        <dbReference type="ARBA" id="ARBA00023242"/>
    </source>
</evidence>
<dbReference type="GO" id="GO:0009739">
    <property type="term" value="P:response to gibberellin"/>
    <property type="evidence" value="ECO:0007669"/>
    <property type="project" value="TreeGrafter"/>
</dbReference>
<dbReference type="InterPro" id="IPR052245">
    <property type="entry name" value="Plant_Stress_Dev_TF"/>
</dbReference>
<dbReference type="InterPro" id="IPR009057">
    <property type="entry name" value="Homeodomain-like_sf"/>
</dbReference>
<keyword evidence="3" id="KW-0238">DNA-binding</keyword>
<name>A0AAD7Q502_QUISA</name>
<dbReference type="Pfam" id="PF00249">
    <property type="entry name" value="Myb_DNA-binding"/>
    <property type="match status" value="1"/>
</dbReference>
<evidence type="ECO:0000259" key="8">
    <source>
        <dbReference type="PROSITE" id="PS50090"/>
    </source>
</evidence>
<comment type="subcellular location">
    <subcellularLocation>
        <location evidence="1">Nucleus</location>
    </subcellularLocation>
</comment>
<dbReference type="GO" id="GO:0003677">
    <property type="term" value="F:DNA binding"/>
    <property type="evidence" value="ECO:0007669"/>
    <property type="project" value="UniProtKB-KW"/>
</dbReference>
<evidence type="ECO:0000259" key="9">
    <source>
        <dbReference type="PROSITE" id="PS50158"/>
    </source>
</evidence>
<evidence type="ECO:0000256" key="2">
    <source>
        <dbReference type="ARBA" id="ARBA00023015"/>
    </source>
</evidence>
<keyword evidence="6" id="KW-0863">Zinc-finger</keyword>
<dbReference type="EMBL" id="JARAOO010000003">
    <property type="protein sequence ID" value="KAJ7974849.1"/>
    <property type="molecule type" value="Genomic_DNA"/>
</dbReference>
<dbReference type="CDD" id="cd00167">
    <property type="entry name" value="SANT"/>
    <property type="match status" value="1"/>
</dbReference>
<keyword evidence="6" id="KW-0862">Zinc</keyword>
<protein>
    <submittedName>
        <fullName evidence="11">Transcription factor MYB1R1</fullName>
    </submittedName>
</protein>
<evidence type="ECO:0000256" key="7">
    <source>
        <dbReference type="SAM" id="MobiDB-lite"/>
    </source>
</evidence>
<evidence type="ECO:0000313" key="12">
    <source>
        <dbReference type="Proteomes" id="UP001163823"/>
    </source>
</evidence>